<dbReference type="AlphaFoldDB" id="A0A1W1H6J5"/>
<evidence type="ECO:0000313" key="3">
    <source>
        <dbReference type="EMBL" id="SLM27988.1"/>
    </source>
</evidence>
<dbReference type="Proteomes" id="UP000191931">
    <property type="component" value="Unassembled WGS sequence"/>
</dbReference>
<proteinExistence type="predicted"/>
<protein>
    <submittedName>
        <fullName evidence="3">Uncharacterized protein</fullName>
    </submittedName>
</protein>
<dbReference type="InterPro" id="IPR019494">
    <property type="entry name" value="FIST_C"/>
</dbReference>
<dbReference type="RefSeq" id="WP_080804369.1">
    <property type="nucleotide sequence ID" value="NZ_LT828546.1"/>
</dbReference>
<dbReference type="PANTHER" id="PTHR40252">
    <property type="entry name" value="BLR0328 PROTEIN"/>
    <property type="match status" value="1"/>
</dbReference>
<organism evidence="3 4">
    <name type="scientific">Desulfamplus magnetovallimortis</name>
    <dbReference type="NCBI Taxonomy" id="1246637"/>
    <lineage>
        <taxon>Bacteria</taxon>
        <taxon>Pseudomonadati</taxon>
        <taxon>Thermodesulfobacteriota</taxon>
        <taxon>Desulfobacteria</taxon>
        <taxon>Desulfobacterales</taxon>
        <taxon>Desulfobacteraceae</taxon>
        <taxon>Desulfamplus</taxon>
    </lineage>
</organism>
<evidence type="ECO:0000259" key="2">
    <source>
        <dbReference type="SMART" id="SM01204"/>
    </source>
</evidence>
<dbReference type="EMBL" id="FWEV01000026">
    <property type="protein sequence ID" value="SLM27988.1"/>
    <property type="molecule type" value="Genomic_DNA"/>
</dbReference>
<keyword evidence="4" id="KW-1185">Reference proteome</keyword>
<dbReference type="Pfam" id="PF10442">
    <property type="entry name" value="FIST_C"/>
    <property type="match status" value="1"/>
</dbReference>
<dbReference type="Pfam" id="PF08495">
    <property type="entry name" value="FIST"/>
    <property type="match status" value="1"/>
</dbReference>
<evidence type="ECO:0000259" key="1">
    <source>
        <dbReference type="SMART" id="SM00897"/>
    </source>
</evidence>
<accession>A0A1W1H6J5</accession>
<feature type="domain" description="FIST" evidence="1">
    <location>
        <begin position="31"/>
        <end position="229"/>
    </location>
</feature>
<dbReference type="InterPro" id="IPR013702">
    <property type="entry name" value="FIST_domain_N"/>
</dbReference>
<dbReference type="SMART" id="SM01204">
    <property type="entry name" value="FIST_C"/>
    <property type="match status" value="1"/>
</dbReference>
<evidence type="ECO:0000313" key="4">
    <source>
        <dbReference type="Proteomes" id="UP000191931"/>
    </source>
</evidence>
<dbReference type="SMART" id="SM00897">
    <property type="entry name" value="FIST"/>
    <property type="match status" value="1"/>
</dbReference>
<dbReference type="PANTHER" id="PTHR40252:SF2">
    <property type="entry name" value="BLR0328 PROTEIN"/>
    <property type="match status" value="1"/>
</dbReference>
<dbReference type="STRING" id="1246637.MTBBW1_1210028"/>
<feature type="domain" description="FIST C-domain" evidence="2">
    <location>
        <begin position="230"/>
        <end position="360"/>
    </location>
</feature>
<sequence>MNSQYIKRAENCLNDEMEAVKELADQLYQEDLAGVIFFCSIGYDLGKIKDAVAKYFDCPVTGCTTAGEIGTRYQKNGIVGISFSSRKFAFHCAGIDDLNNFNLNEAKDLIEDMKKNLKFSSVLDPAKIFTILLIDGLSVKEEEITSSLYRALEGISLIGGSAADNLTFTRTFVFAENEFRTGVASFVLIESKMSFKAYKMQHYQPSDKDMVITEADAAKRIVTEINGGPAAEELAEIIGIPKDELTLEVYSTHPVMLQIGDEWYVRSIQYVNEDDSLTFACAIDSGIPLTVGEGTGLLPSLKKQIDQIRSDFSHIEATIGFDCIHRRLEIFAKGLVDEVENELGKIKFIGFSTYGEQFNSIHVNQTLTCVVIGKP</sequence>
<reference evidence="3 4" key="1">
    <citation type="submission" date="2017-03" db="EMBL/GenBank/DDBJ databases">
        <authorList>
            <person name="Afonso C.L."/>
            <person name="Miller P.J."/>
            <person name="Scott M.A."/>
            <person name="Spackman E."/>
            <person name="Goraichik I."/>
            <person name="Dimitrov K.M."/>
            <person name="Suarez D.L."/>
            <person name="Swayne D.E."/>
        </authorList>
    </citation>
    <scope>NUCLEOTIDE SEQUENCE [LARGE SCALE GENOMIC DNA]</scope>
    <source>
        <strain evidence="3">PRJEB14757</strain>
    </source>
</reference>
<name>A0A1W1H6J5_9BACT</name>
<gene>
    <name evidence="3" type="ORF">MTBBW1_1210028</name>
</gene>
<dbReference type="OrthoDB" id="9807948at2"/>